<dbReference type="Proteomes" id="UP000886998">
    <property type="component" value="Unassembled WGS sequence"/>
</dbReference>
<sequence>MLPADKKLCAVNRGLSVNMPPTEIISDLGAQGFSIDECHNMANRKTGEPMPLFLFSIEKTEKHKTAFKTITNIGYVKFIVEIQRKKIWTASVLRMPGFFHSSTFCTRTTRCVKCTQNHLAKDCPKPIEKKPKFCLCEGEHPANFLGCPKNPRHRIAEEKEKKKQKSIHVVPEPPKMNFWEQQEKTAAQSQQSTTSAQPKPTNPSPASPSSHSNNRPDCSPDIFNQLRNPAVQETFDLLEKFVEIATTIPTKYGRLRAISKLLEDEITI</sequence>
<organism evidence="3 4">
    <name type="scientific">Trichonephila inaurata madagascariensis</name>
    <dbReference type="NCBI Taxonomy" id="2747483"/>
    <lineage>
        <taxon>Eukaryota</taxon>
        <taxon>Metazoa</taxon>
        <taxon>Ecdysozoa</taxon>
        <taxon>Arthropoda</taxon>
        <taxon>Chelicerata</taxon>
        <taxon>Arachnida</taxon>
        <taxon>Araneae</taxon>
        <taxon>Araneomorphae</taxon>
        <taxon>Entelegynae</taxon>
        <taxon>Araneoidea</taxon>
        <taxon>Nephilidae</taxon>
        <taxon>Trichonephila</taxon>
        <taxon>Trichonephila inaurata</taxon>
    </lineage>
</organism>
<gene>
    <name evidence="3" type="ORF">TNIN_203431</name>
</gene>
<feature type="compositionally biased region" description="Low complexity" evidence="1">
    <location>
        <begin position="207"/>
        <end position="216"/>
    </location>
</feature>
<feature type="compositionally biased region" description="Low complexity" evidence="1">
    <location>
        <begin position="184"/>
        <end position="199"/>
    </location>
</feature>
<dbReference type="Pfam" id="PF07530">
    <property type="entry name" value="PRE_C2HC"/>
    <property type="match status" value="1"/>
</dbReference>
<dbReference type="AlphaFoldDB" id="A0A8X7CI53"/>
<dbReference type="OrthoDB" id="10035396at2759"/>
<proteinExistence type="predicted"/>
<evidence type="ECO:0000256" key="1">
    <source>
        <dbReference type="SAM" id="MobiDB-lite"/>
    </source>
</evidence>
<feature type="domain" description="Pre-C2HC" evidence="2">
    <location>
        <begin position="22"/>
        <end position="86"/>
    </location>
</feature>
<keyword evidence="4" id="KW-1185">Reference proteome</keyword>
<evidence type="ECO:0000313" key="4">
    <source>
        <dbReference type="Proteomes" id="UP000886998"/>
    </source>
</evidence>
<evidence type="ECO:0000259" key="2">
    <source>
        <dbReference type="Pfam" id="PF07530"/>
    </source>
</evidence>
<dbReference type="EMBL" id="BMAV01016810">
    <property type="protein sequence ID" value="GFY67896.1"/>
    <property type="molecule type" value="Genomic_DNA"/>
</dbReference>
<feature type="region of interest" description="Disordered" evidence="1">
    <location>
        <begin position="181"/>
        <end position="224"/>
    </location>
</feature>
<name>A0A8X7CI53_9ARAC</name>
<comment type="caution">
    <text evidence="3">The sequence shown here is derived from an EMBL/GenBank/DDBJ whole genome shotgun (WGS) entry which is preliminary data.</text>
</comment>
<reference evidence="3" key="1">
    <citation type="submission" date="2020-08" db="EMBL/GenBank/DDBJ databases">
        <title>Multicomponent nature underlies the extraordinary mechanical properties of spider dragline silk.</title>
        <authorList>
            <person name="Kono N."/>
            <person name="Nakamura H."/>
            <person name="Mori M."/>
            <person name="Yoshida Y."/>
            <person name="Ohtoshi R."/>
            <person name="Malay A.D."/>
            <person name="Moran D.A.P."/>
            <person name="Tomita M."/>
            <person name="Numata K."/>
            <person name="Arakawa K."/>
        </authorList>
    </citation>
    <scope>NUCLEOTIDE SEQUENCE</scope>
</reference>
<dbReference type="InterPro" id="IPR006579">
    <property type="entry name" value="Pre_C2HC_dom"/>
</dbReference>
<accession>A0A8X7CI53</accession>
<evidence type="ECO:0000313" key="3">
    <source>
        <dbReference type="EMBL" id="GFY67896.1"/>
    </source>
</evidence>
<protein>
    <recommendedName>
        <fullName evidence="2">Pre-C2HC domain-containing protein</fullName>
    </recommendedName>
</protein>